<dbReference type="Pfam" id="PF13732">
    <property type="entry name" value="DrrA1-3_C"/>
    <property type="match status" value="1"/>
</dbReference>
<sequence length="312" mass="34243">MLQLDGIHRSFGDRLVLDDVGFSVERGKLTGFVGGNGAGKTTTMRIILGVLTPDSGTVTLDGSPLGDDRRRAFGYMPEERGLYPKMHVLEQITYLARLHGYERRTATEKARDLLEKLGLGERLTDPVDDLSLGNQQRAQIAAALVHEPEVLVLDEPFSGLDPMAVDLVLGVLQEYASRGVPVLFSSHQLDVVERLCDDVVVIAGGKIRAAGEKEALRAQHAAPRYEITSGGDMGWLRTEPGVQVVEFDGGYALFESDETTAQRVLRAALDAAPVQQFAPVRPRLAEIFRDIVRDEERHDDAPTTTKSKETVR</sequence>
<name>A0A7Z8K0Z8_9CELL</name>
<feature type="domain" description="ABC transporter" evidence="7">
    <location>
        <begin position="2"/>
        <end position="229"/>
    </location>
</feature>
<evidence type="ECO:0000256" key="1">
    <source>
        <dbReference type="ARBA" id="ARBA00004202"/>
    </source>
</evidence>
<dbReference type="SMART" id="SM00382">
    <property type="entry name" value="AAA"/>
    <property type="match status" value="1"/>
</dbReference>
<dbReference type="OrthoDB" id="9804819at2"/>
<dbReference type="AlphaFoldDB" id="A0A7Z8K0Z8"/>
<gene>
    <name evidence="8" type="ORF">FA014_04340</name>
</gene>
<dbReference type="GO" id="GO:0046677">
    <property type="term" value="P:response to antibiotic"/>
    <property type="evidence" value="ECO:0007669"/>
    <property type="project" value="UniProtKB-KW"/>
</dbReference>
<accession>A0A7Z8K0Z8</accession>
<dbReference type="PANTHER" id="PTHR42711">
    <property type="entry name" value="ABC TRANSPORTER ATP-BINDING PROTEIN"/>
    <property type="match status" value="1"/>
</dbReference>
<comment type="caution">
    <text evidence="8">The sequence shown here is derived from an EMBL/GenBank/DDBJ whole genome shotgun (WGS) entry which is preliminary data.</text>
</comment>
<evidence type="ECO:0000313" key="9">
    <source>
        <dbReference type="Proteomes" id="UP000308121"/>
    </source>
</evidence>
<keyword evidence="4" id="KW-0547">Nucleotide-binding</keyword>
<dbReference type="InterPro" id="IPR017871">
    <property type="entry name" value="ABC_transporter-like_CS"/>
</dbReference>
<dbReference type="PROSITE" id="PS00211">
    <property type="entry name" value="ABC_TRANSPORTER_1"/>
    <property type="match status" value="1"/>
</dbReference>
<dbReference type="PROSITE" id="PS50893">
    <property type="entry name" value="ABC_TRANSPORTER_2"/>
    <property type="match status" value="1"/>
</dbReference>
<keyword evidence="3" id="KW-0813">Transport</keyword>
<evidence type="ECO:0000256" key="4">
    <source>
        <dbReference type="ARBA" id="ARBA00022741"/>
    </source>
</evidence>
<dbReference type="InterPro" id="IPR027417">
    <property type="entry name" value="P-loop_NTPase"/>
</dbReference>
<evidence type="ECO:0000259" key="7">
    <source>
        <dbReference type="PROSITE" id="PS50893"/>
    </source>
</evidence>
<comment type="subcellular location">
    <subcellularLocation>
        <location evidence="1">Cell membrane</location>
        <topology evidence="1">Peripheral membrane protein</topology>
    </subcellularLocation>
</comment>
<dbReference type="Proteomes" id="UP000308121">
    <property type="component" value="Unassembled WGS sequence"/>
</dbReference>
<dbReference type="GO" id="GO:0005886">
    <property type="term" value="C:plasma membrane"/>
    <property type="evidence" value="ECO:0007669"/>
    <property type="project" value="UniProtKB-SubCell"/>
</dbReference>
<keyword evidence="5 8" id="KW-0067">ATP-binding</keyword>
<evidence type="ECO:0000256" key="6">
    <source>
        <dbReference type="ARBA" id="ARBA00023251"/>
    </source>
</evidence>
<dbReference type="InterPro" id="IPR003593">
    <property type="entry name" value="AAA+_ATPase"/>
</dbReference>
<dbReference type="PANTHER" id="PTHR42711:SF5">
    <property type="entry name" value="ABC TRANSPORTER ATP-BINDING PROTEIN NATA"/>
    <property type="match status" value="1"/>
</dbReference>
<dbReference type="InterPro" id="IPR050763">
    <property type="entry name" value="ABC_transporter_ATP-binding"/>
</dbReference>
<dbReference type="SUPFAM" id="SSF52540">
    <property type="entry name" value="P-loop containing nucleoside triphosphate hydrolases"/>
    <property type="match status" value="1"/>
</dbReference>
<evidence type="ECO:0000256" key="3">
    <source>
        <dbReference type="ARBA" id="ARBA00022448"/>
    </source>
</evidence>
<reference evidence="8 9" key="1">
    <citation type="submission" date="2019-05" db="EMBL/GenBank/DDBJ databases">
        <title>Genome sequence of Cellulomonas hominis strain CS1.</title>
        <authorList>
            <person name="Belmont J."/>
            <person name="Maclea K.S."/>
        </authorList>
    </citation>
    <scope>NUCLEOTIDE SEQUENCE [LARGE SCALE GENOMIC DNA]</scope>
    <source>
        <strain evidence="8 9">CS1</strain>
    </source>
</reference>
<evidence type="ECO:0000256" key="2">
    <source>
        <dbReference type="ARBA" id="ARBA00005417"/>
    </source>
</evidence>
<dbReference type="Gene3D" id="3.40.50.300">
    <property type="entry name" value="P-loop containing nucleotide triphosphate hydrolases"/>
    <property type="match status" value="1"/>
</dbReference>
<evidence type="ECO:0000256" key="5">
    <source>
        <dbReference type="ARBA" id="ARBA00022840"/>
    </source>
</evidence>
<dbReference type="GO" id="GO:0005524">
    <property type="term" value="F:ATP binding"/>
    <property type="evidence" value="ECO:0007669"/>
    <property type="project" value="UniProtKB-KW"/>
</dbReference>
<keyword evidence="6" id="KW-0046">Antibiotic resistance</keyword>
<proteinExistence type="inferred from homology"/>
<organism evidence="8 9">
    <name type="scientific">Cellulomonas hominis</name>
    <dbReference type="NCBI Taxonomy" id="156981"/>
    <lineage>
        <taxon>Bacteria</taxon>
        <taxon>Bacillati</taxon>
        <taxon>Actinomycetota</taxon>
        <taxon>Actinomycetes</taxon>
        <taxon>Micrococcales</taxon>
        <taxon>Cellulomonadaceae</taxon>
        <taxon>Cellulomonas</taxon>
    </lineage>
</organism>
<comment type="similarity">
    <text evidence="2">Belongs to the ABC transporter superfamily.</text>
</comment>
<evidence type="ECO:0000313" key="8">
    <source>
        <dbReference type="EMBL" id="TKR26697.1"/>
    </source>
</evidence>
<protein>
    <submittedName>
        <fullName evidence="8">ATP-binding cassette domain-containing protein</fullName>
    </submittedName>
</protein>
<dbReference type="InterPro" id="IPR003439">
    <property type="entry name" value="ABC_transporter-like_ATP-bd"/>
</dbReference>
<dbReference type="InterPro" id="IPR025302">
    <property type="entry name" value="DrrA1/2-like_C"/>
</dbReference>
<dbReference type="GO" id="GO:0016887">
    <property type="term" value="F:ATP hydrolysis activity"/>
    <property type="evidence" value="ECO:0007669"/>
    <property type="project" value="InterPro"/>
</dbReference>
<dbReference type="RefSeq" id="WP_154728478.1">
    <property type="nucleotide sequence ID" value="NZ_SZYE01000018.1"/>
</dbReference>
<dbReference type="EMBL" id="SZYE01000018">
    <property type="protein sequence ID" value="TKR26697.1"/>
    <property type="molecule type" value="Genomic_DNA"/>
</dbReference>
<dbReference type="Pfam" id="PF00005">
    <property type="entry name" value="ABC_tran"/>
    <property type="match status" value="1"/>
</dbReference>